<keyword evidence="2" id="KW-0812">Transmembrane</keyword>
<keyword evidence="2" id="KW-0472">Membrane</keyword>
<organism evidence="3 4">
    <name type="scientific">Poriferisphaera corsica</name>
    <dbReference type="NCBI Taxonomy" id="2528020"/>
    <lineage>
        <taxon>Bacteria</taxon>
        <taxon>Pseudomonadati</taxon>
        <taxon>Planctomycetota</taxon>
        <taxon>Phycisphaerae</taxon>
        <taxon>Phycisphaerales</taxon>
        <taxon>Phycisphaeraceae</taxon>
        <taxon>Poriferisphaera</taxon>
    </lineage>
</organism>
<feature type="transmembrane region" description="Helical" evidence="2">
    <location>
        <begin position="74"/>
        <end position="96"/>
    </location>
</feature>
<evidence type="ECO:0000256" key="1">
    <source>
        <dbReference type="SAM" id="MobiDB-lite"/>
    </source>
</evidence>
<dbReference type="RefSeq" id="WP_145073017.1">
    <property type="nucleotide sequence ID" value="NZ_CP036425.1"/>
</dbReference>
<evidence type="ECO:0000313" key="4">
    <source>
        <dbReference type="Proteomes" id="UP000317369"/>
    </source>
</evidence>
<dbReference type="AlphaFoldDB" id="A0A517YPC1"/>
<dbReference type="EMBL" id="CP036425">
    <property type="protein sequence ID" value="QDU32063.1"/>
    <property type="molecule type" value="Genomic_DNA"/>
</dbReference>
<feature type="transmembrane region" description="Helical" evidence="2">
    <location>
        <begin position="202"/>
        <end position="220"/>
    </location>
</feature>
<sequence>MNIQAVLRVRYINMSKSSDHNDWNEEDDAKHLSASSGDEDVPSKLPDAGTLKSGNKNQPSRMALRAAELRDANIRVLTLLWCLWLLGAWLVVALLGGGNEGVRWMVFGAAIGLFGVWPAFRLSSIGSRWLVRKKKYLMVGEVFMEWLSLIVVLQAVIWPLQITGGWYIEQTILINGLLIGWSLLTGIVVACGAMSVHGSRRIIAMLICMVLVFGLALLEFTPLQRLLTVEVTGTNYTFSVVNSLEQLWLLSAGDGGLGLDVYDKEIWWITIGAVMGLGICGWVVLKMIVSTKAK</sequence>
<feature type="transmembrane region" description="Helical" evidence="2">
    <location>
        <begin position="102"/>
        <end position="122"/>
    </location>
</feature>
<evidence type="ECO:0000313" key="3">
    <source>
        <dbReference type="EMBL" id="QDU32063.1"/>
    </source>
</evidence>
<reference evidence="3 4" key="1">
    <citation type="submission" date="2019-02" db="EMBL/GenBank/DDBJ databases">
        <title>Deep-cultivation of Planctomycetes and their phenomic and genomic characterization uncovers novel biology.</title>
        <authorList>
            <person name="Wiegand S."/>
            <person name="Jogler M."/>
            <person name="Boedeker C."/>
            <person name="Pinto D."/>
            <person name="Vollmers J."/>
            <person name="Rivas-Marin E."/>
            <person name="Kohn T."/>
            <person name="Peeters S.H."/>
            <person name="Heuer A."/>
            <person name="Rast P."/>
            <person name="Oberbeckmann S."/>
            <person name="Bunk B."/>
            <person name="Jeske O."/>
            <person name="Meyerdierks A."/>
            <person name="Storesund J.E."/>
            <person name="Kallscheuer N."/>
            <person name="Luecker S."/>
            <person name="Lage O.M."/>
            <person name="Pohl T."/>
            <person name="Merkel B.J."/>
            <person name="Hornburger P."/>
            <person name="Mueller R.-W."/>
            <person name="Bruemmer F."/>
            <person name="Labrenz M."/>
            <person name="Spormann A.M."/>
            <person name="Op den Camp H."/>
            <person name="Overmann J."/>
            <person name="Amann R."/>
            <person name="Jetten M.S.M."/>
            <person name="Mascher T."/>
            <person name="Medema M.H."/>
            <person name="Devos D.P."/>
            <person name="Kaster A.-K."/>
            <person name="Ovreas L."/>
            <person name="Rohde M."/>
            <person name="Galperin M.Y."/>
            <person name="Jogler C."/>
        </authorList>
    </citation>
    <scope>NUCLEOTIDE SEQUENCE [LARGE SCALE GENOMIC DNA]</scope>
    <source>
        <strain evidence="3 4">KS4</strain>
    </source>
</reference>
<protein>
    <recommendedName>
        <fullName evidence="5">ABC-2 family transporter protein</fullName>
    </recommendedName>
</protein>
<evidence type="ECO:0008006" key="5">
    <source>
        <dbReference type="Google" id="ProtNLM"/>
    </source>
</evidence>
<name>A0A517YPC1_9BACT</name>
<feature type="transmembrane region" description="Helical" evidence="2">
    <location>
        <begin position="266"/>
        <end position="285"/>
    </location>
</feature>
<feature type="transmembrane region" description="Helical" evidence="2">
    <location>
        <begin position="142"/>
        <end position="160"/>
    </location>
</feature>
<accession>A0A517YPC1</accession>
<feature type="compositionally biased region" description="Basic and acidic residues" evidence="1">
    <location>
        <begin position="19"/>
        <end position="31"/>
    </location>
</feature>
<gene>
    <name evidence="3" type="ORF">KS4_00920</name>
</gene>
<dbReference type="Proteomes" id="UP000317369">
    <property type="component" value="Chromosome"/>
</dbReference>
<dbReference type="KEGG" id="pcor:KS4_00920"/>
<evidence type="ECO:0000256" key="2">
    <source>
        <dbReference type="SAM" id="Phobius"/>
    </source>
</evidence>
<keyword evidence="2" id="KW-1133">Transmembrane helix</keyword>
<feature type="transmembrane region" description="Helical" evidence="2">
    <location>
        <begin position="172"/>
        <end position="195"/>
    </location>
</feature>
<keyword evidence="4" id="KW-1185">Reference proteome</keyword>
<proteinExistence type="predicted"/>
<feature type="region of interest" description="Disordered" evidence="1">
    <location>
        <begin position="19"/>
        <end position="57"/>
    </location>
</feature>